<dbReference type="EMBL" id="BAABME010037729">
    <property type="protein sequence ID" value="GAA0164943.1"/>
    <property type="molecule type" value="Genomic_DNA"/>
</dbReference>
<evidence type="ECO:0000256" key="1">
    <source>
        <dbReference type="SAM" id="MobiDB-lite"/>
    </source>
</evidence>
<sequence length="125" mass="14840">MYILCNTSEVTPFLVEYHDMIEDMYPDLTSTQRDQMVNNTFIEHFKNYVAQNKYNIDQRLITLSLGPRREINIYKWYYTNDNDNILVVPDLYDVEDGGQAVRFEKQNVSDGESDDDDNDNEEDDY</sequence>
<dbReference type="PANTHER" id="PTHR48258:SF3">
    <property type="entry name" value="FK506-BINDING PROTEIN 4-LIKE ISOFORM X1"/>
    <property type="match status" value="1"/>
</dbReference>
<keyword evidence="3" id="KW-1185">Reference proteome</keyword>
<protein>
    <submittedName>
        <fullName evidence="2">Uncharacterized protein</fullName>
    </submittedName>
</protein>
<proteinExistence type="predicted"/>
<dbReference type="AlphaFoldDB" id="A0AAV3QQN9"/>
<name>A0AAV3QQN9_LITER</name>
<feature type="region of interest" description="Disordered" evidence="1">
    <location>
        <begin position="102"/>
        <end position="125"/>
    </location>
</feature>
<feature type="compositionally biased region" description="Acidic residues" evidence="1">
    <location>
        <begin position="111"/>
        <end position="125"/>
    </location>
</feature>
<accession>A0AAV3QQN9</accession>
<evidence type="ECO:0000313" key="2">
    <source>
        <dbReference type="EMBL" id="GAA0164943.1"/>
    </source>
</evidence>
<dbReference type="Proteomes" id="UP001454036">
    <property type="component" value="Unassembled WGS sequence"/>
</dbReference>
<dbReference type="PANTHER" id="PTHR48258">
    <property type="entry name" value="DUF4218 DOMAIN-CONTAINING PROTEIN-RELATED"/>
    <property type="match status" value="1"/>
</dbReference>
<reference evidence="2 3" key="1">
    <citation type="submission" date="2024-01" db="EMBL/GenBank/DDBJ databases">
        <title>The complete chloroplast genome sequence of Lithospermum erythrorhizon: insights into the phylogenetic relationship among Boraginaceae species and the maternal lineages of purple gromwells.</title>
        <authorList>
            <person name="Okada T."/>
            <person name="Watanabe K."/>
        </authorList>
    </citation>
    <scope>NUCLEOTIDE SEQUENCE [LARGE SCALE GENOMIC DNA]</scope>
</reference>
<organism evidence="2 3">
    <name type="scientific">Lithospermum erythrorhizon</name>
    <name type="common">Purple gromwell</name>
    <name type="synonym">Lithospermum officinale var. erythrorhizon</name>
    <dbReference type="NCBI Taxonomy" id="34254"/>
    <lineage>
        <taxon>Eukaryota</taxon>
        <taxon>Viridiplantae</taxon>
        <taxon>Streptophyta</taxon>
        <taxon>Embryophyta</taxon>
        <taxon>Tracheophyta</taxon>
        <taxon>Spermatophyta</taxon>
        <taxon>Magnoliopsida</taxon>
        <taxon>eudicotyledons</taxon>
        <taxon>Gunneridae</taxon>
        <taxon>Pentapetalae</taxon>
        <taxon>asterids</taxon>
        <taxon>lamiids</taxon>
        <taxon>Boraginales</taxon>
        <taxon>Boraginaceae</taxon>
        <taxon>Boraginoideae</taxon>
        <taxon>Lithospermeae</taxon>
        <taxon>Lithospermum</taxon>
    </lineage>
</organism>
<gene>
    <name evidence="2" type="ORF">LIER_43700</name>
</gene>
<evidence type="ECO:0000313" key="3">
    <source>
        <dbReference type="Proteomes" id="UP001454036"/>
    </source>
</evidence>
<comment type="caution">
    <text evidence="2">The sequence shown here is derived from an EMBL/GenBank/DDBJ whole genome shotgun (WGS) entry which is preliminary data.</text>
</comment>